<protein>
    <submittedName>
        <fullName evidence="2">Uncharacterized protein</fullName>
    </submittedName>
</protein>
<organism evidence="2 3">
    <name type="scientific">Candidatus Afipia apatlaquensis</name>
    <dbReference type="NCBI Taxonomy" id="2712852"/>
    <lineage>
        <taxon>Bacteria</taxon>
        <taxon>Pseudomonadati</taxon>
        <taxon>Pseudomonadota</taxon>
        <taxon>Alphaproteobacteria</taxon>
        <taxon>Hyphomicrobiales</taxon>
        <taxon>Nitrobacteraceae</taxon>
        <taxon>Afipia</taxon>
    </lineage>
</organism>
<dbReference type="AlphaFoldDB" id="A0A7C9VNY3"/>
<accession>A0A7C9VNY3</accession>
<evidence type="ECO:0000313" key="2">
    <source>
        <dbReference type="EMBL" id="NGX98175.1"/>
    </source>
</evidence>
<sequence>MNRWIHHAVETTRRQGTGGANFAEPYRSIAQLAGRASLSVRADDIHRKQRHQNQIENQIEGSRADDDSEPRTHKVANAIPIIPNVSTTASSQTAAKRFRCPRSDDWKTVSQNLSENRQHRVSVSLSIKFTARIEVMPANIEFLSPAIWPWR</sequence>
<reference evidence="2" key="1">
    <citation type="submission" date="2020-02" db="EMBL/GenBank/DDBJ databases">
        <title>Draft genome sequence of Candidatus Afipia apatlaquensis IBT-C3, a potential strain for decolorization of textile dyes.</title>
        <authorList>
            <person name="Sanchez-Reyes A."/>
            <person name="Breton-Deval L."/>
            <person name="Mangelson H."/>
            <person name="Sanchez-Flores A."/>
        </authorList>
    </citation>
    <scope>NUCLEOTIDE SEQUENCE [LARGE SCALE GENOMIC DNA]</scope>
    <source>
        <strain evidence="2">IBT-C3</strain>
    </source>
</reference>
<feature type="region of interest" description="Disordered" evidence="1">
    <location>
        <begin position="47"/>
        <end position="71"/>
    </location>
</feature>
<comment type="caution">
    <text evidence="2">The sequence shown here is derived from an EMBL/GenBank/DDBJ whole genome shotgun (WGS) entry which is preliminary data.</text>
</comment>
<proteinExistence type="predicted"/>
<dbReference type="Proteomes" id="UP000480266">
    <property type="component" value="Unassembled WGS sequence"/>
</dbReference>
<keyword evidence="3" id="KW-1185">Reference proteome</keyword>
<feature type="compositionally biased region" description="Basic and acidic residues" evidence="1">
    <location>
        <begin position="62"/>
        <end position="71"/>
    </location>
</feature>
<name>A0A7C9VNY3_9BRAD</name>
<gene>
    <name evidence="2" type="ORF">G4V63_24115</name>
</gene>
<dbReference type="EMBL" id="JAAMRR010001219">
    <property type="protein sequence ID" value="NGX98175.1"/>
    <property type="molecule type" value="Genomic_DNA"/>
</dbReference>
<evidence type="ECO:0000256" key="1">
    <source>
        <dbReference type="SAM" id="MobiDB-lite"/>
    </source>
</evidence>
<evidence type="ECO:0000313" key="3">
    <source>
        <dbReference type="Proteomes" id="UP000480266"/>
    </source>
</evidence>